<keyword evidence="3" id="KW-1185">Reference proteome</keyword>
<feature type="chain" id="PRO_5026902747" description="DUF2946 family protein" evidence="1">
    <location>
        <begin position="32"/>
        <end position="120"/>
    </location>
</feature>
<evidence type="ECO:0008006" key="4">
    <source>
        <dbReference type="Google" id="ProtNLM"/>
    </source>
</evidence>
<name>A0A6M4GYC5_9PROT</name>
<dbReference type="Proteomes" id="UP000501534">
    <property type="component" value="Chromosome"/>
</dbReference>
<dbReference type="Pfam" id="PF11162">
    <property type="entry name" value="DUF2946"/>
    <property type="match status" value="1"/>
</dbReference>
<evidence type="ECO:0000313" key="2">
    <source>
        <dbReference type="EMBL" id="QJR12249.1"/>
    </source>
</evidence>
<dbReference type="EMBL" id="CP053069">
    <property type="protein sequence ID" value="QJR12249.1"/>
    <property type="molecule type" value="Genomic_DNA"/>
</dbReference>
<protein>
    <recommendedName>
        <fullName evidence="4">DUF2946 family protein</fullName>
    </recommendedName>
</protein>
<keyword evidence="1" id="KW-0732">Signal</keyword>
<gene>
    <name evidence="2" type="ORF">DSM104443_03334</name>
</gene>
<reference evidence="2 3" key="1">
    <citation type="submission" date="2020-04" db="EMBL/GenBank/DDBJ databases">
        <title>Usitatibacter rugosus gen. nov., sp. nov. and Usitatibacter palustris sp. nov., novel members of Usitatibacteraceae fam. nov. within the order Nitrosomonadales isolated from soil.</title>
        <authorList>
            <person name="Huber K.J."/>
            <person name="Neumann-Schaal M."/>
            <person name="Geppert A."/>
            <person name="Luckner M."/>
            <person name="Wanner G."/>
            <person name="Overmann J."/>
        </authorList>
    </citation>
    <scope>NUCLEOTIDE SEQUENCE [LARGE SCALE GENOMIC DNA]</scope>
    <source>
        <strain evidence="2 3">0125_3</strain>
    </source>
</reference>
<dbReference type="InterPro" id="IPR021333">
    <property type="entry name" value="DUF2946"/>
</dbReference>
<dbReference type="KEGG" id="uru:DSM104443_03334"/>
<dbReference type="RefSeq" id="WP_171094294.1">
    <property type="nucleotide sequence ID" value="NZ_CP053069.1"/>
</dbReference>
<sequence length="120" mass="12825">MTVRSRRIAALATAFIVAWTSLWSLVTAAHAKVAGEEVMLCHQAGTMVAPGAPMQPGREGKTHCPLCIMAFYGSAPPTLQVPPLQFATHFVILAAYEAPRPVQHAPLLPQSRAPPPFITS</sequence>
<proteinExistence type="predicted"/>
<evidence type="ECO:0000256" key="1">
    <source>
        <dbReference type="SAM" id="SignalP"/>
    </source>
</evidence>
<organism evidence="2 3">
    <name type="scientific">Usitatibacter rugosus</name>
    <dbReference type="NCBI Taxonomy" id="2732067"/>
    <lineage>
        <taxon>Bacteria</taxon>
        <taxon>Pseudomonadati</taxon>
        <taxon>Pseudomonadota</taxon>
        <taxon>Betaproteobacteria</taxon>
        <taxon>Nitrosomonadales</taxon>
        <taxon>Usitatibacteraceae</taxon>
        <taxon>Usitatibacter</taxon>
    </lineage>
</organism>
<evidence type="ECO:0000313" key="3">
    <source>
        <dbReference type="Proteomes" id="UP000501534"/>
    </source>
</evidence>
<dbReference type="AlphaFoldDB" id="A0A6M4GYC5"/>
<feature type="signal peptide" evidence="1">
    <location>
        <begin position="1"/>
        <end position="31"/>
    </location>
</feature>
<accession>A0A6M4GYC5</accession>